<accession>A0A0N7JTM6</accession>
<evidence type="ECO:0000313" key="1">
    <source>
        <dbReference type="EMBL" id="ALL64037.1"/>
    </source>
</evidence>
<sequence>MRGHRFVHGDWQQTKGELPRNAGVTVRVGRDSKLREVRAGERERVVQQGAGRHGVVSPIFVPLRAPRGLRWRRGGVSGRSRLVEPDCRALF</sequence>
<organism evidence="1 2">
    <name type="scientific">Paraburkholderia caribensis MBA4</name>
    <dbReference type="NCBI Taxonomy" id="1323664"/>
    <lineage>
        <taxon>Bacteria</taxon>
        <taxon>Pseudomonadati</taxon>
        <taxon>Pseudomonadota</taxon>
        <taxon>Betaproteobacteria</taxon>
        <taxon>Burkholderiales</taxon>
        <taxon>Burkholderiaceae</taxon>
        <taxon>Paraburkholderia</taxon>
    </lineage>
</organism>
<dbReference type="Proteomes" id="UP000019146">
    <property type="component" value="Chromosome 1"/>
</dbReference>
<reference evidence="1 2" key="1">
    <citation type="journal article" date="2014" name="Genome Announc.">
        <title>Draft Genome Sequence of the Haloacid-Degrading Burkholderia caribensis Strain MBA4.</title>
        <authorList>
            <person name="Pan Y."/>
            <person name="Kong K.F."/>
            <person name="Tsang J.S."/>
        </authorList>
    </citation>
    <scope>NUCLEOTIDE SEQUENCE [LARGE SCALE GENOMIC DNA]</scope>
    <source>
        <strain evidence="1 2">MBA4</strain>
    </source>
</reference>
<name>A0A0N7JTM6_9BURK</name>
<dbReference type="AlphaFoldDB" id="A0A0N7JTM6"/>
<evidence type="ECO:0000313" key="2">
    <source>
        <dbReference type="Proteomes" id="UP000019146"/>
    </source>
</evidence>
<protein>
    <submittedName>
        <fullName evidence="1">Uncharacterized protein</fullName>
    </submittedName>
</protein>
<dbReference type="KEGG" id="bcai:K788_0006872"/>
<proteinExistence type="predicted"/>
<dbReference type="EMBL" id="CP012746">
    <property type="protein sequence ID" value="ALL64037.1"/>
    <property type="molecule type" value="Genomic_DNA"/>
</dbReference>
<gene>
    <name evidence="1" type="ORF">K788_0006872</name>
</gene>